<dbReference type="FunFam" id="3.40.50.2300:FF:000001">
    <property type="entry name" value="DNA-binding response regulator PhoB"/>
    <property type="match status" value="1"/>
</dbReference>
<evidence type="ECO:0000256" key="9">
    <source>
        <dbReference type="PROSITE-ProRule" id="PRU01091"/>
    </source>
</evidence>
<dbReference type="CDD" id="cd00383">
    <property type="entry name" value="trans_reg_C"/>
    <property type="match status" value="1"/>
</dbReference>
<dbReference type="PROSITE" id="PS50110">
    <property type="entry name" value="RESPONSE_REGULATORY"/>
    <property type="match status" value="1"/>
</dbReference>
<evidence type="ECO:0000256" key="7">
    <source>
        <dbReference type="ARBA" id="ARBA00024867"/>
    </source>
</evidence>
<dbReference type="EMBL" id="DVFJ01000030">
    <property type="protein sequence ID" value="HIQ72234.1"/>
    <property type="molecule type" value="Genomic_DNA"/>
</dbReference>
<reference evidence="12" key="1">
    <citation type="submission" date="2020-10" db="EMBL/GenBank/DDBJ databases">
        <authorList>
            <person name="Gilroy R."/>
        </authorList>
    </citation>
    <scope>NUCLEOTIDE SEQUENCE</scope>
    <source>
        <strain evidence="12">ChiSxjej2B14-6234</strain>
    </source>
</reference>
<dbReference type="PROSITE" id="PS51755">
    <property type="entry name" value="OMPR_PHOB"/>
    <property type="match status" value="1"/>
</dbReference>
<feature type="modified residue" description="4-aspartylphosphate" evidence="8">
    <location>
        <position position="55"/>
    </location>
</feature>
<dbReference type="Gene3D" id="1.10.10.10">
    <property type="entry name" value="Winged helix-like DNA-binding domain superfamily/Winged helix DNA-binding domain"/>
    <property type="match status" value="1"/>
</dbReference>
<dbReference type="PANTHER" id="PTHR48111:SF21">
    <property type="entry name" value="DNA-BINDING DUAL MASTER TRANSCRIPTIONAL REGULATOR RPAA"/>
    <property type="match status" value="1"/>
</dbReference>
<comment type="function">
    <text evidence="7">May play the central regulatory role in sporulation. It may be an element of the effector pathway responsible for the activation of sporulation genes in response to nutritional stress. Spo0A may act in concert with spo0H (a sigma factor) to control the expression of some genes that are critical to the sporulation process.</text>
</comment>
<dbReference type="Proteomes" id="UP000886887">
    <property type="component" value="Unassembled WGS sequence"/>
</dbReference>
<keyword evidence="5 9" id="KW-0238">DNA-binding</keyword>
<evidence type="ECO:0000256" key="8">
    <source>
        <dbReference type="PROSITE-ProRule" id="PRU00169"/>
    </source>
</evidence>
<name>A0A9D0ZB07_9FIRM</name>
<evidence type="ECO:0000256" key="3">
    <source>
        <dbReference type="ARBA" id="ARBA00023012"/>
    </source>
</evidence>
<accession>A0A9D0ZB07</accession>
<evidence type="ECO:0000259" key="11">
    <source>
        <dbReference type="PROSITE" id="PS51755"/>
    </source>
</evidence>
<feature type="DNA-binding region" description="OmpR/PhoB-type" evidence="9">
    <location>
        <begin position="134"/>
        <end position="231"/>
    </location>
</feature>
<keyword evidence="2 8" id="KW-0597">Phosphoprotein</keyword>
<evidence type="ECO:0000259" key="10">
    <source>
        <dbReference type="PROSITE" id="PS50110"/>
    </source>
</evidence>
<dbReference type="GO" id="GO:0006355">
    <property type="term" value="P:regulation of DNA-templated transcription"/>
    <property type="evidence" value="ECO:0007669"/>
    <property type="project" value="InterPro"/>
</dbReference>
<dbReference type="InterPro" id="IPR036388">
    <property type="entry name" value="WH-like_DNA-bd_sf"/>
</dbReference>
<gene>
    <name evidence="12" type="ORF">IAB73_08525</name>
</gene>
<dbReference type="GO" id="GO:0000976">
    <property type="term" value="F:transcription cis-regulatory region binding"/>
    <property type="evidence" value="ECO:0007669"/>
    <property type="project" value="TreeGrafter"/>
</dbReference>
<dbReference type="SUPFAM" id="SSF52172">
    <property type="entry name" value="CheY-like"/>
    <property type="match status" value="1"/>
</dbReference>
<evidence type="ECO:0000256" key="2">
    <source>
        <dbReference type="ARBA" id="ARBA00022553"/>
    </source>
</evidence>
<dbReference type="InterPro" id="IPR039420">
    <property type="entry name" value="WalR-like"/>
</dbReference>
<evidence type="ECO:0000256" key="6">
    <source>
        <dbReference type="ARBA" id="ARBA00023163"/>
    </source>
</evidence>
<dbReference type="GO" id="GO:0005829">
    <property type="term" value="C:cytosol"/>
    <property type="evidence" value="ECO:0007669"/>
    <property type="project" value="TreeGrafter"/>
</dbReference>
<evidence type="ECO:0000256" key="5">
    <source>
        <dbReference type="ARBA" id="ARBA00023125"/>
    </source>
</evidence>
<sequence>MTKAPNILICDDDPVVHQSLALYLDNEEFTHADAYDGQQALQMIDQNRFDLMILDQMMPGLSGMEVCQAIRKKSQLPIIMLTARGEEIDRILGLEMGADDYIVKPFSPREVISRIKAVLRRAGASSETEKQEELTTLRYGNLEIQPERYSVRLDGEAVACTPREVELLHLLASHPGRVFEREQILSRIWGYDFFGDTRTVDTHIKRLRQKLSNPQGWEIVTVYGVGYKFEVTA</sequence>
<evidence type="ECO:0000256" key="1">
    <source>
        <dbReference type="ARBA" id="ARBA00018672"/>
    </source>
</evidence>
<proteinExistence type="predicted"/>
<dbReference type="GO" id="GO:0000156">
    <property type="term" value="F:phosphorelay response regulator activity"/>
    <property type="evidence" value="ECO:0007669"/>
    <property type="project" value="TreeGrafter"/>
</dbReference>
<dbReference type="InterPro" id="IPR001789">
    <property type="entry name" value="Sig_transdc_resp-reg_receiver"/>
</dbReference>
<keyword evidence="3" id="KW-0902">Two-component regulatory system</keyword>
<dbReference type="SUPFAM" id="SSF46894">
    <property type="entry name" value="C-terminal effector domain of the bipartite response regulators"/>
    <property type="match status" value="1"/>
</dbReference>
<dbReference type="SMART" id="SM00862">
    <property type="entry name" value="Trans_reg_C"/>
    <property type="match status" value="1"/>
</dbReference>
<keyword evidence="6" id="KW-0804">Transcription</keyword>
<keyword evidence="4" id="KW-0805">Transcription regulation</keyword>
<organism evidence="12 13">
    <name type="scientific">Candidatus Onthenecus intestinigallinarum</name>
    <dbReference type="NCBI Taxonomy" id="2840875"/>
    <lineage>
        <taxon>Bacteria</taxon>
        <taxon>Bacillati</taxon>
        <taxon>Bacillota</taxon>
        <taxon>Clostridia</taxon>
        <taxon>Eubacteriales</taxon>
        <taxon>Candidatus Onthenecus</taxon>
    </lineage>
</organism>
<dbReference type="Pfam" id="PF00486">
    <property type="entry name" value="Trans_reg_C"/>
    <property type="match status" value="1"/>
</dbReference>
<dbReference type="InterPro" id="IPR011006">
    <property type="entry name" value="CheY-like_superfamily"/>
</dbReference>
<evidence type="ECO:0000256" key="4">
    <source>
        <dbReference type="ARBA" id="ARBA00023015"/>
    </source>
</evidence>
<dbReference type="Pfam" id="PF00072">
    <property type="entry name" value="Response_reg"/>
    <property type="match status" value="1"/>
</dbReference>
<dbReference type="InterPro" id="IPR001867">
    <property type="entry name" value="OmpR/PhoB-type_DNA-bd"/>
</dbReference>
<feature type="domain" description="Response regulatory" evidence="10">
    <location>
        <begin position="6"/>
        <end position="119"/>
    </location>
</feature>
<reference evidence="12" key="2">
    <citation type="journal article" date="2021" name="PeerJ">
        <title>Extensive microbial diversity within the chicken gut microbiome revealed by metagenomics and culture.</title>
        <authorList>
            <person name="Gilroy R."/>
            <person name="Ravi A."/>
            <person name="Getino M."/>
            <person name="Pursley I."/>
            <person name="Horton D.L."/>
            <person name="Alikhan N.F."/>
            <person name="Baker D."/>
            <person name="Gharbi K."/>
            <person name="Hall N."/>
            <person name="Watson M."/>
            <person name="Adriaenssens E.M."/>
            <person name="Foster-Nyarko E."/>
            <person name="Jarju S."/>
            <person name="Secka A."/>
            <person name="Antonio M."/>
            <person name="Oren A."/>
            <person name="Chaudhuri R.R."/>
            <person name="La Ragione R."/>
            <person name="Hildebrand F."/>
            <person name="Pallen M.J."/>
        </authorList>
    </citation>
    <scope>NUCLEOTIDE SEQUENCE</scope>
    <source>
        <strain evidence="12">ChiSxjej2B14-6234</strain>
    </source>
</reference>
<dbReference type="GO" id="GO:0032993">
    <property type="term" value="C:protein-DNA complex"/>
    <property type="evidence" value="ECO:0007669"/>
    <property type="project" value="TreeGrafter"/>
</dbReference>
<dbReference type="InterPro" id="IPR016032">
    <property type="entry name" value="Sig_transdc_resp-reg_C-effctor"/>
</dbReference>
<comment type="caution">
    <text evidence="12">The sequence shown here is derived from an EMBL/GenBank/DDBJ whole genome shotgun (WGS) entry which is preliminary data.</text>
</comment>
<dbReference type="PANTHER" id="PTHR48111">
    <property type="entry name" value="REGULATOR OF RPOS"/>
    <property type="match status" value="1"/>
</dbReference>
<dbReference type="FunFam" id="1.10.10.10:FF:000018">
    <property type="entry name" value="DNA-binding response regulator ResD"/>
    <property type="match status" value="1"/>
</dbReference>
<dbReference type="Gene3D" id="6.10.250.690">
    <property type="match status" value="1"/>
</dbReference>
<dbReference type="AlphaFoldDB" id="A0A9D0ZB07"/>
<dbReference type="SMART" id="SM00448">
    <property type="entry name" value="REC"/>
    <property type="match status" value="1"/>
</dbReference>
<evidence type="ECO:0000313" key="12">
    <source>
        <dbReference type="EMBL" id="HIQ72234.1"/>
    </source>
</evidence>
<evidence type="ECO:0000313" key="13">
    <source>
        <dbReference type="Proteomes" id="UP000886887"/>
    </source>
</evidence>
<feature type="domain" description="OmpR/PhoB-type" evidence="11">
    <location>
        <begin position="134"/>
        <end position="231"/>
    </location>
</feature>
<protein>
    <recommendedName>
        <fullName evidence="1">Stage 0 sporulation protein A homolog</fullName>
    </recommendedName>
</protein>
<dbReference type="Gene3D" id="3.40.50.2300">
    <property type="match status" value="1"/>
</dbReference>